<dbReference type="EMBL" id="CAJOBH010237745">
    <property type="protein sequence ID" value="CAF5097703.1"/>
    <property type="molecule type" value="Genomic_DNA"/>
</dbReference>
<evidence type="ECO:0000313" key="1">
    <source>
        <dbReference type="EMBL" id="CAF5097703.1"/>
    </source>
</evidence>
<gene>
    <name evidence="1" type="ORF">BYL167_LOCUS63963</name>
</gene>
<accession>A0A8S3F008</accession>
<proteinExistence type="predicted"/>
<dbReference type="Proteomes" id="UP000681967">
    <property type="component" value="Unassembled WGS sequence"/>
</dbReference>
<organism evidence="1 2">
    <name type="scientific">Rotaria magnacalcarata</name>
    <dbReference type="NCBI Taxonomy" id="392030"/>
    <lineage>
        <taxon>Eukaryota</taxon>
        <taxon>Metazoa</taxon>
        <taxon>Spiralia</taxon>
        <taxon>Gnathifera</taxon>
        <taxon>Rotifera</taxon>
        <taxon>Eurotatoria</taxon>
        <taxon>Bdelloidea</taxon>
        <taxon>Philodinida</taxon>
        <taxon>Philodinidae</taxon>
        <taxon>Rotaria</taxon>
    </lineage>
</organism>
<name>A0A8S3F008_9BILA</name>
<dbReference type="AlphaFoldDB" id="A0A8S3F008"/>
<comment type="caution">
    <text evidence="1">The sequence shown here is derived from an EMBL/GenBank/DDBJ whole genome shotgun (WGS) entry which is preliminary data.</text>
</comment>
<evidence type="ECO:0000313" key="2">
    <source>
        <dbReference type="Proteomes" id="UP000681967"/>
    </source>
</evidence>
<protein>
    <submittedName>
        <fullName evidence="1">Uncharacterized protein</fullName>
    </submittedName>
</protein>
<reference evidence="1" key="1">
    <citation type="submission" date="2021-02" db="EMBL/GenBank/DDBJ databases">
        <authorList>
            <person name="Nowell W R."/>
        </authorList>
    </citation>
    <scope>NUCLEOTIDE SEQUENCE</scope>
</reference>
<feature type="non-terminal residue" evidence="1">
    <location>
        <position position="1"/>
    </location>
</feature>
<sequence>MIQQALIDLLEMIDIDYDRNGNFEFNNNKLIYSLIV</sequence>